<evidence type="ECO:0000313" key="1">
    <source>
        <dbReference type="EMBL" id="SER98510.1"/>
    </source>
</evidence>
<dbReference type="SUPFAM" id="SSF52091">
    <property type="entry name" value="SpoIIaa-like"/>
    <property type="match status" value="1"/>
</dbReference>
<evidence type="ECO:0000313" key="6">
    <source>
        <dbReference type="Proteomes" id="UP000305198"/>
    </source>
</evidence>
<gene>
    <name evidence="3" type="ORF">FA869_16280</name>
    <name evidence="2" type="ORF">SAMN04487855_1891</name>
    <name evidence="1" type="ORF">SAMN05216589_1893</name>
</gene>
<dbReference type="EMBL" id="FOUA01000003">
    <property type="protein sequence ID" value="SFM00654.1"/>
    <property type="molecule type" value="Genomic_DNA"/>
</dbReference>
<organism evidence="3 6">
    <name type="scientific">Halopseudomonas bauzanensis</name>
    <dbReference type="NCBI Taxonomy" id="653930"/>
    <lineage>
        <taxon>Bacteria</taxon>
        <taxon>Pseudomonadati</taxon>
        <taxon>Pseudomonadota</taxon>
        <taxon>Gammaproteobacteria</taxon>
        <taxon>Pseudomonadales</taxon>
        <taxon>Pseudomonadaceae</taxon>
        <taxon>Halopseudomonas</taxon>
    </lineage>
</organism>
<dbReference type="Proteomes" id="UP000186599">
    <property type="component" value="Unassembled WGS sequence"/>
</dbReference>
<dbReference type="Proteomes" id="UP000305198">
    <property type="component" value="Unassembled WGS sequence"/>
</dbReference>
<reference evidence="3 6" key="2">
    <citation type="submission" date="2019-04" db="EMBL/GenBank/DDBJ databases">
        <title>Crypto-aerobic microbial life in anoxic (sulfidic) marine sediments.</title>
        <authorList>
            <person name="Bhattacharya S."/>
            <person name="Roy C."/>
            <person name="Mondal N."/>
            <person name="Sarkar J."/>
            <person name="Mandal S."/>
            <person name="Rameez M.J."/>
            <person name="Ghosh W."/>
        </authorList>
    </citation>
    <scope>NUCLEOTIDE SEQUENCE [LARGE SCALE GENOMIC DNA]</scope>
    <source>
        <strain evidence="3 6">SBBB</strain>
    </source>
</reference>
<dbReference type="InterPro" id="IPR021866">
    <property type="entry name" value="SpoIIAA-like"/>
</dbReference>
<dbReference type="InterPro" id="IPR036513">
    <property type="entry name" value="STAS_dom_sf"/>
</dbReference>
<dbReference type="InterPro" id="IPR038396">
    <property type="entry name" value="SpoIIAA-like_sf"/>
</dbReference>
<protein>
    <submittedName>
        <fullName evidence="3">STAS/SEC14 domain-containing protein</fullName>
    </submittedName>
    <submittedName>
        <fullName evidence="1">SpoIIAA-like</fullName>
    </submittedName>
</protein>
<dbReference type="RefSeq" id="WP_036993117.1">
    <property type="nucleotide sequence ID" value="NZ_FOGN01000003.1"/>
</dbReference>
<evidence type="ECO:0000313" key="3">
    <source>
        <dbReference type="EMBL" id="TKA89512.1"/>
    </source>
</evidence>
<dbReference type="AlphaFoldDB" id="A0A031M6K7"/>
<evidence type="ECO:0000313" key="2">
    <source>
        <dbReference type="EMBL" id="SFM00654.1"/>
    </source>
</evidence>
<dbReference type="Gene3D" id="3.40.50.10600">
    <property type="entry name" value="SpoIIaa-like domains"/>
    <property type="match status" value="1"/>
</dbReference>
<sequence>MFQVMRIGNDRLEMDIAGRVDSDGMRSGLRALFTQAQGIQHGQLLMRIGELQMPTAGAIGVELSNLPELFRLTRQFDRCAVISSKDWIRKMGEIEGAIIPGLEVRSFRPEREADALAWLVG</sequence>
<name>A0A031M6K7_9GAMM</name>
<evidence type="ECO:0000313" key="5">
    <source>
        <dbReference type="Proteomes" id="UP000186904"/>
    </source>
</evidence>
<reference evidence="4 5" key="1">
    <citation type="submission" date="2016-10" db="EMBL/GenBank/DDBJ databases">
        <authorList>
            <person name="de Groot N.N."/>
        </authorList>
    </citation>
    <scope>NUCLEOTIDE SEQUENCE [LARGE SCALE GENOMIC DNA]</scope>
    <source>
        <strain evidence="2 4">CGMCC 1.9095</strain>
        <strain evidence="1 5">DSM 22558</strain>
    </source>
</reference>
<keyword evidence="4" id="KW-1185">Reference proteome</keyword>
<accession>A0A031M6K7</accession>
<dbReference type="EMBL" id="SWAV01000008">
    <property type="protein sequence ID" value="TKA89512.1"/>
    <property type="molecule type" value="Genomic_DNA"/>
</dbReference>
<dbReference type="EMBL" id="FOGN01000003">
    <property type="protein sequence ID" value="SER98510.1"/>
    <property type="molecule type" value="Genomic_DNA"/>
</dbReference>
<proteinExistence type="predicted"/>
<dbReference type="OrthoDB" id="7619266at2"/>
<dbReference type="Pfam" id="PF11964">
    <property type="entry name" value="SpoIIAA-like"/>
    <property type="match status" value="1"/>
</dbReference>
<evidence type="ECO:0000313" key="4">
    <source>
        <dbReference type="Proteomes" id="UP000186599"/>
    </source>
</evidence>
<dbReference type="Proteomes" id="UP000186904">
    <property type="component" value="Unassembled WGS sequence"/>
</dbReference>